<proteinExistence type="inferred from homology"/>
<dbReference type="AlphaFoldDB" id="V7PP59"/>
<feature type="transmembrane region" description="Helical" evidence="10">
    <location>
        <begin position="212"/>
        <end position="229"/>
    </location>
</feature>
<reference evidence="12 13" key="1">
    <citation type="submission" date="2013-11" db="EMBL/GenBank/DDBJ databases">
        <title>The Genome Sequence of Plasmodium yoelii 17X.</title>
        <authorList>
            <consortium name="The Broad Institute Genomics Platform"/>
            <consortium name="The Broad Institute Genome Sequencing Center for Infectious Disease"/>
            <person name="Neafsey D."/>
            <person name="Adams J."/>
            <person name="Walker B."/>
            <person name="Young S.K."/>
            <person name="Zeng Q."/>
            <person name="Gargeya S."/>
            <person name="Fitzgerald M."/>
            <person name="Haas B."/>
            <person name="Abouelleil A."/>
            <person name="Alvarado L."/>
            <person name="Chapman S.B."/>
            <person name="Gainer-Dewar J."/>
            <person name="Goldberg J."/>
            <person name="Griggs A."/>
            <person name="Gujja S."/>
            <person name="Hansen M."/>
            <person name="Howarth C."/>
            <person name="Imamovic A."/>
            <person name="Ireland A."/>
            <person name="Larimer J."/>
            <person name="McCowan C."/>
            <person name="Murphy C."/>
            <person name="Pearson M."/>
            <person name="Poon T.W."/>
            <person name="Priest M."/>
            <person name="Roberts A."/>
            <person name="Saif S."/>
            <person name="Shea T."/>
            <person name="Sykes S."/>
            <person name="Wortman J."/>
            <person name="Nusbaum C."/>
            <person name="Birren B."/>
        </authorList>
    </citation>
    <scope>NUCLEOTIDE SEQUENCE [LARGE SCALE GENOMIC DNA]</scope>
    <source>
        <strain evidence="12 13">17X</strain>
    </source>
</reference>
<feature type="transmembrane region" description="Helical" evidence="10">
    <location>
        <begin position="271"/>
        <end position="292"/>
    </location>
</feature>
<dbReference type="GO" id="GO:0005484">
    <property type="term" value="F:SNAP receptor activity"/>
    <property type="evidence" value="ECO:0007669"/>
    <property type="project" value="InterPro"/>
</dbReference>
<keyword evidence="8 10" id="KW-0472">Membrane</keyword>
<dbReference type="GO" id="GO:0005789">
    <property type="term" value="C:endoplasmic reticulum membrane"/>
    <property type="evidence" value="ECO:0007669"/>
    <property type="project" value="UniProtKB-SubCell"/>
</dbReference>
<evidence type="ECO:0000313" key="12">
    <source>
        <dbReference type="EMBL" id="ETB61411.1"/>
    </source>
</evidence>
<keyword evidence="6 10" id="KW-1133">Transmembrane helix</keyword>
<evidence type="ECO:0000256" key="10">
    <source>
        <dbReference type="SAM" id="Phobius"/>
    </source>
</evidence>
<dbReference type="Pfam" id="PF03908">
    <property type="entry name" value="Sec20"/>
    <property type="match status" value="1"/>
</dbReference>
<evidence type="ECO:0000313" key="13">
    <source>
        <dbReference type="Proteomes" id="UP000018538"/>
    </source>
</evidence>
<comment type="similarity">
    <text evidence="9">Belongs to the SEC20 family.</text>
</comment>
<keyword evidence="5" id="KW-0931">ER-Golgi transport</keyword>
<keyword evidence="7" id="KW-0175">Coiled coil</keyword>
<comment type="subcellular location">
    <subcellularLocation>
        <location evidence="1">Endoplasmic reticulum membrane</location>
        <topology evidence="1">Single-pass type IV membrane protein</topology>
    </subcellularLocation>
</comment>
<protein>
    <recommendedName>
        <fullName evidence="11">Sec20 C-terminal domain-containing protein</fullName>
    </recommendedName>
</protein>
<keyword evidence="3 10" id="KW-0812">Transmembrane</keyword>
<evidence type="ECO:0000256" key="9">
    <source>
        <dbReference type="ARBA" id="ARBA00037934"/>
    </source>
</evidence>
<dbReference type="PANTHER" id="PTHR12825">
    <property type="entry name" value="BNIP1-RELATED"/>
    <property type="match status" value="1"/>
</dbReference>
<evidence type="ECO:0000256" key="4">
    <source>
        <dbReference type="ARBA" id="ARBA00022824"/>
    </source>
</evidence>
<dbReference type="Proteomes" id="UP000018538">
    <property type="component" value="Unassembled WGS sequence"/>
</dbReference>
<evidence type="ECO:0000256" key="3">
    <source>
        <dbReference type="ARBA" id="ARBA00022692"/>
    </source>
</evidence>
<evidence type="ECO:0000256" key="8">
    <source>
        <dbReference type="ARBA" id="ARBA00023136"/>
    </source>
</evidence>
<sequence length="331" mass="39880">MDDNFIQNSRKKNQNVENMNKINSIISHMELMNNNLKNIFSHEQIFSDHDSYLLFRGKISKRIVDYSQLISNCNDKILDCEYLEDDNEKRIKDTLEEHLKNLENYKRGLSIWWRKNEKDFHCLCMNNFLNLQKSDSDIISTDKKTDNKSLKDTKKIMIDEINRMKNVRSELLESSQKLKKQNEIFNIFEERLRSSANLIFSLKKRADNDARYVWYSFFLFLSVCGYIVMRRLGFIRAIITFLKNLPGISLFIFILYRYYYILHIFTKFPYFSFFFFFLQILKLLFSALFYLIKMCIGLFYFMKEKNGIENDFTRKEDLSKSLVMVIENTEL</sequence>
<dbReference type="InterPro" id="IPR005606">
    <property type="entry name" value="Sec20"/>
</dbReference>
<dbReference type="GO" id="GO:0006890">
    <property type="term" value="P:retrograde vesicle-mediated transport, Golgi to endoplasmic reticulum"/>
    <property type="evidence" value="ECO:0007669"/>
    <property type="project" value="InterPro"/>
</dbReference>
<accession>V7PP59</accession>
<keyword evidence="13" id="KW-1185">Reference proteome</keyword>
<dbReference type="GO" id="GO:0031201">
    <property type="term" value="C:SNARE complex"/>
    <property type="evidence" value="ECO:0007669"/>
    <property type="project" value="TreeGrafter"/>
</dbReference>
<evidence type="ECO:0000256" key="1">
    <source>
        <dbReference type="ARBA" id="ARBA00004163"/>
    </source>
</evidence>
<feature type="transmembrane region" description="Helical" evidence="10">
    <location>
        <begin position="241"/>
        <end position="259"/>
    </location>
</feature>
<keyword evidence="4" id="KW-0256">Endoplasmic reticulum</keyword>
<dbReference type="OrthoDB" id="365988at2759"/>
<evidence type="ECO:0000256" key="5">
    <source>
        <dbReference type="ARBA" id="ARBA00022892"/>
    </source>
</evidence>
<keyword evidence="2" id="KW-0813">Transport</keyword>
<gene>
    <name evidence="12" type="ORF">YYC_01313</name>
</gene>
<dbReference type="EMBL" id="KI635736">
    <property type="protein sequence ID" value="ETB61411.1"/>
    <property type="molecule type" value="Genomic_DNA"/>
</dbReference>
<evidence type="ECO:0000256" key="7">
    <source>
        <dbReference type="ARBA" id="ARBA00023054"/>
    </source>
</evidence>
<evidence type="ECO:0000256" key="6">
    <source>
        <dbReference type="ARBA" id="ARBA00022989"/>
    </source>
</evidence>
<organism evidence="12 13">
    <name type="scientific">Plasmodium yoelii 17X</name>
    <dbReference type="NCBI Taxonomy" id="1323249"/>
    <lineage>
        <taxon>Eukaryota</taxon>
        <taxon>Sar</taxon>
        <taxon>Alveolata</taxon>
        <taxon>Apicomplexa</taxon>
        <taxon>Aconoidasida</taxon>
        <taxon>Haemosporida</taxon>
        <taxon>Plasmodiidae</taxon>
        <taxon>Plasmodium</taxon>
        <taxon>Plasmodium (Vinckeia)</taxon>
    </lineage>
</organism>
<evidence type="ECO:0000259" key="11">
    <source>
        <dbReference type="Pfam" id="PF03908"/>
    </source>
</evidence>
<name>V7PP59_PLAYE</name>
<dbReference type="InterPro" id="IPR056173">
    <property type="entry name" value="Sec20_C"/>
</dbReference>
<feature type="domain" description="Sec20 C-terminal" evidence="11">
    <location>
        <begin position="147"/>
        <end position="232"/>
    </location>
</feature>
<dbReference type="PANTHER" id="PTHR12825:SF0">
    <property type="entry name" value="VESICLE TRANSPORT PROTEIN SEC20"/>
    <property type="match status" value="1"/>
</dbReference>
<evidence type="ECO:0000256" key="2">
    <source>
        <dbReference type="ARBA" id="ARBA00022448"/>
    </source>
</evidence>